<feature type="binding site" evidence="9">
    <location>
        <position position="399"/>
    </location>
    <ligand>
        <name>a divalent metal cation</name>
        <dbReference type="ChEBI" id="CHEBI:60240"/>
        <label>2</label>
        <note>catalytic</note>
    </ligand>
</feature>
<keyword evidence="8 9" id="KW-0378">Hydrolase</keyword>
<dbReference type="AlphaFoldDB" id="H2B1Q6"/>
<feature type="binding site" evidence="9">
    <location>
        <position position="192"/>
    </location>
    <ligand>
        <name>a divalent metal cation</name>
        <dbReference type="ChEBI" id="CHEBI:60240"/>
        <label>1</label>
    </ligand>
</feature>
<dbReference type="NCBIfam" id="TIGR00501">
    <property type="entry name" value="met_pdase_II"/>
    <property type="match status" value="1"/>
</dbReference>
<evidence type="ECO:0000256" key="4">
    <source>
        <dbReference type="ARBA" id="ARBA00022438"/>
    </source>
</evidence>
<evidence type="ECO:0000256" key="7">
    <source>
        <dbReference type="ARBA" id="ARBA00022723"/>
    </source>
</evidence>
<dbReference type="InterPro" id="IPR002468">
    <property type="entry name" value="Pept_M24A_MAP2"/>
</dbReference>
<proteinExistence type="inferred from homology"/>
<evidence type="ECO:0000256" key="10">
    <source>
        <dbReference type="RuleBase" id="RU003653"/>
    </source>
</evidence>
<feature type="binding site" evidence="9">
    <location>
        <position position="172"/>
    </location>
    <ligand>
        <name>substrate</name>
    </ligand>
</feature>
<dbReference type="RefSeq" id="XP_003959691.1">
    <property type="nucleotide sequence ID" value="XM_003959642.1"/>
</dbReference>
<dbReference type="Proteomes" id="UP000005220">
    <property type="component" value="Chromosome 11"/>
</dbReference>
<organism evidence="13 14">
    <name type="scientific">Kazachstania africana (strain ATCC 22294 / BCRC 22015 / CBS 2517 / CECT 1963 / NBRC 1671 / NRRL Y-8276)</name>
    <name type="common">Yeast</name>
    <name type="synonym">Kluyveromyces africanus</name>
    <dbReference type="NCBI Taxonomy" id="1071382"/>
    <lineage>
        <taxon>Eukaryota</taxon>
        <taxon>Fungi</taxon>
        <taxon>Dikarya</taxon>
        <taxon>Ascomycota</taxon>
        <taxon>Saccharomycotina</taxon>
        <taxon>Saccharomycetes</taxon>
        <taxon>Saccharomycetales</taxon>
        <taxon>Saccharomycetaceae</taxon>
        <taxon>Kazachstania</taxon>
    </lineage>
</organism>
<name>H2B1Q6_KAZAF</name>
<dbReference type="GO" id="GO:0006508">
    <property type="term" value="P:proteolysis"/>
    <property type="evidence" value="ECO:0007669"/>
    <property type="project" value="UniProtKB-KW"/>
</dbReference>
<feature type="compositionally biased region" description="Basic residues" evidence="11">
    <location>
        <begin position="40"/>
        <end position="49"/>
    </location>
</feature>
<dbReference type="HAMAP" id="MF_03175">
    <property type="entry name" value="MetAP_2_euk"/>
    <property type="match status" value="1"/>
</dbReference>
<dbReference type="Gene3D" id="1.10.10.10">
    <property type="entry name" value="Winged helix-like DNA-binding domain superfamily/Winged helix DNA-binding domain"/>
    <property type="match status" value="1"/>
</dbReference>
<dbReference type="CDD" id="cd01088">
    <property type="entry name" value="MetAP2"/>
    <property type="match status" value="1"/>
</dbReference>
<dbReference type="GO" id="GO:0005737">
    <property type="term" value="C:cytoplasm"/>
    <property type="evidence" value="ECO:0007669"/>
    <property type="project" value="UniProtKB-SubCell"/>
</dbReference>
<dbReference type="GO" id="GO:0046872">
    <property type="term" value="F:metal ion binding"/>
    <property type="evidence" value="ECO:0007669"/>
    <property type="project" value="UniProtKB-UniRule"/>
</dbReference>
<dbReference type="GO" id="GO:0004239">
    <property type="term" value="F:initiator methionyl aminopeptidase activity"/>
    <property type="evidence" value="ECO:0007669"/>
    <property type="project" value="UniProtKB-UniRule"/>
</dbReference>
<evidence type="ECO:0000256" key="1">
    <source>
        <dbReference type="ARBA" id="ARBA00000294"/>
    </source>
</evidence>
<evidence type="ECO:0000313" key="13">
    <source>
        <dbReference type="EMBL" id="CCF60556.1"/>
    </source>
</evidence>
<sequence>MSSEVEAKEVEKKDILEDGNEQVKEESVVKDPENGAADSKKKKKKKKKKKNNVKNIVNFYPDEVYPEGQWMDYHQDFNLARTTDEEKRYLQRDVENQSHWNEVRKGAEIHRRVRKHIQNKINPGMTLTEIADMIENATRKFTGSEDLRAMENPKSQGIGFPTGLSLNHIAAHFTPNAGDKTVLKYEDVMKVDFGVQINGNIIDSAFTVSFDPQYDNLLTAVREATNTGIKEAGIDVRLTDIGEAIQEVMESYEVEINGETYQVKPCRNLCGHNIGPYTIHNGKSVPIVKNGDTTKMEEGEHFAIETFGSTGRGYVVQDGECSHYGRTPGHFPTPTLNSAKKLLKTIDDTFGTIPFCRRYLDRLGEEKYLFALNNLVKQGIVQEYPPLVDIHGSYTAQFEHTILLHPHKKEVVSKGEDY</sequence>
<dbReference type="KEGG" id="kaf:KAFR_0K02020"/>
<comment type="cofactor">
    <cofactor evidence="9">
        <name>Co(2+)</name>
        <dbReference type="ChEBI" id="CHEBI:48828"/>
    </cofactor>
    <cofactor evidence="9">
        <name>Zn(2+)</name>
        <dbReference type="ChEBI" id="CHEBI:29105"/>
    </cofactor>
    <cofactor evidence="9">
        <name>Mn(2+)</name>
        <dbReference type="ChEBI" id="CHEBI:29035"/>
    </cofactor>
    <cofactor evidence="9">
        <name>Fe(2+)</name>
        <dbReference type="ChEBI" id="CHEBI:29033"/>
    </cofactor>
    <text evidence="9">Binds 2 divalent metal cations per subunit. Has a high-affinity and a low affinity metal-binding site. The true nature of the physiological cofactor is under debate. The enzyme is active with cobalt, zinc, manganese or divalent iron ions. Most likely, methionine aminopeptidases function as mononuclear Fe(2+)-metalloproteases under physiological conditions, and the catalytically relevant metal-binding site has been assigned to the histidine-containing high-affinity site.</text>
</comment>
<feature type="binding site" evidence="9">
    <location>
        <position position="203"/>
    </location>
    <ligand>
        <name>a divalent metal cation</name>
        <dbReference type="ChEBI" id="CHEBI:60240"/>
        <label>2</label>
        <note>catalytic</note>
    </ligand>
</feature>
<dbReference type="PANTHER" id="PTHR45777:SF2">
    <property type="entry name" value="METHIONINE AMINOPEPTIDASE 2"/>
    <property type="match status" value="1"/>
</dbReference>
<dbReference type="SUPFAM" id="SSF46785">
    <property type="entry name" value="Winged helix' DNA-binding domain"/>
    <property type="match status" value="1"/>
</dbReference>
<dbReference type="InterPro" id="IPR000994">
    <property type="entry name" value="Pept_M24"/>
</dbReference>
<evidence type="ECO:0000256" key="9">
    <source>
        <dbReference type="HAMAP-Rule" id="MF_03175"/>
    </source>
</evidence>
<keyword evidence="5 9" id="KW-0963">Cytoplasm</keyword>
<dbReference type="EMBL" id="HE650831">
    <property type="protein sequence ID" value="CCF60556.1"/>
    <property type="molecule type" value="Genomic_DNA"/>
</dbReference>
<dbReference type="GO" id="GO:0051604">
    <property type="term" value="P:protein maturation"/>
    <property type="evidence" value="ECO:0007669"/>
    <property type="project" value="EnsemblFungi"/>
</dbReference>
<dbReference type="FunCoup" id="H2B1Q6">
    <property type="interactions" value="1260"/>
</dbReference>
<reference evidence="13 14" key="1">
    <citation type="journal article" date="2011" name="Proc. Natl. Acad. Sci. U.S.A.">
        <title>Evolutionary erosion of yeast sex chromosomes by mating-type switching accidents.</title>
        <authorList>
            <person name="Gordon J.L."/>
            <person name="Armisen D."/>
            <person name="Proux-Wera E."/>
            <person name="Oheigeartaigh S.S."/>
            <person name="Byrne K.P."/>
            <person name="Wolfe K.H."/>
        </authorList>
    </citation>
    <scope>NUCLEOTIDE SEQUENCE [LARGE SCALE GENOMIC DNA]</scope>
    <source>
        <strain evidence="14">ATCC 22294 / BCRC 22015 / CBS 2517 / CECT 1963 / NBRC 1671 / NRRL Y-8276</strain>
    </source>
</reference>
<dbReference type="GO" id="GO:0070006">
    <property type="term" value="F:metalloaminopeptidase activity"/>
    <property type="evidence" value="ECO:0007669"/>
    <property type="project" value="UniProtKB-UniRule"/>
</dbReference>
<evidence type="ECO:0000256" key="6">
    <source>
        <dbReference type="ARBA" id="ARBA00022670"/>
    </source>
</evidence>
<feature type="binding site" evidence="9">
    <location>
        <position position="399"/>
    </location>
    <ligand>
        <name>a divalent metal cation</name>
        <dbReference type="ChEBI" id="CHEBI:60240"/>
        <label>1</label>
    </ligand>
</feature>
<dbReference type="PANTHER" id="PTHR45777">
    <property type="entry name" value="METHIONINE AMINOPEPTIDASE 2"/>
    <property type="match status" value="1"/>
</dbReference>
<accession>H2B1Q6</accession>
<dbReference type="PROSITE" id="PS01202">
    <property type="entry name" value="MAP_2"/>
    <property type="match status" value="1"/>
</dbReference>
<dbReference type="InParanoid" id="H2B1Q6"/>
<dbReference type="InterPro" id="IPR036390">
    <property type="entry name" value="WH_DNA-bd_sf"/>
</dbReference>
<dbReference type="PRINTS" id="PR00599">
    <property type="entry name" value="MAPEPTIDASE"/>
</dbReference>
<gene>
    <name evidence="13" type="primary">KAFR0K02020</name>
    <name evidence="9" type="synonym">MAP2</name>
    <name evidence="13" type="ORF">KAFR_0K02020</name>
</gene>
<keyword evidence="14" id="KW-1185">Reference proteome</keyword>
<dbReference type="STRING" id="1071382.H2B1Q6"/>
<dbReference type="GeneID" id="13886745"/>
<feature type="binding site" evidence="9">
    <location>
        <position position="280"/>
    </location>
    <ligand>
        <name>substrate</name>
    </ligand>
</feature>
<dbReference type="InterPro" id="IPR036005">
    <property type="entry name" value="Creatinase/aminopeptidase-like"/>
</dbReference>
<dbReference type="Gene3D" id="3.90.230.10">
    <property type="entry name" value="Creatinase/methionine aminopeptidase superfamily"/>
    <property type="match status" value="1"/>
</dbReference>
<feature type="domain" description="Peptidase M24" evidence="12">
    <location>
        <begin position="102"/>
        <end position="315"/>
    </location>
</feature>
<comment type="similarity">
    <text evidence="9">Belongs to the peptidase M24A family. Methionine aminopeptidase eukaryotic type 2 subfamily.</text>
</comment>
<dbReference type="Pfam" id="PF00557">
    <property type="entry name" value="Peptidase_M24"/>
    <property type="match status" value="1"/>
</dbReference>
<feature type="binding site" evidence="9">
    <location>
        <position position="305"/>
    </location>
    <ligand>
        <name>a divalent metal cation</name>
        <dbReference type="ChEBI" id="CHEBI:60240"/>
        <label>2</label>
        <note>catalytic</note>
    </ligand>
</feature>
<dbReference type="InterPro" id="IPR001714">
    <property type="entry name" value="Pept_M24_MAP"/>
</dbReference>
<evidence type="ECO:0000256" key="3">
    <source>
        <dbReference type="ARBA" id="ARBA00001954"/>
    </source>
</evidence>
<dbReference type="OrthoDB" id="7848262at2759"/>
<evidence type="ECO:0000256" key="5">
    <source>
        <dbReference type="ARBA" id="ARBA00022490"/>
    </source>
</evidence>
<protein>
    <recommendedName>
        <fullName evidence="9">Methionine aminopeptidase 2</fullName>
        <shortName evidence="9">MAP 2</shortName>
        <shortName evidence="9">MetAP 2</shortName>
        <ecNumber evidence="9">3.4.11.18</ecNumber>
    </recommendedName>
    <alternativeName>
        <fullName evidence="9">Peptidase M</fullName>
    </alternativeName>
</protein>
<evidence type="ECO:0000256" key="2">
    <source>
        <dbReference type="ARBA" id="ARBA00001936"/>
    </source>
</evidence>
<keyword evidence="7 9" id="KW-0479">Metal-binding</keyword>
<dbReference type="InterPro" id="IPR050247">
    <property type="entry name" value="Met_Aminopeptidase_Type2"/>
</dbReference>
<comment type="cofactor">
    <cofactor evidence="3">
        <name>Fe(2+)</name>
        <dbReference type="ChEBI" id="CHEBI:29033"/>
    </cofactor>
</comment>
<dbReference type="InterPro" id="IPR036388">
    <property type="entry name" value="WH-like_DNA-bd_sf"/>
</dbReference>
<feature type="binding site" evidence="9">
    <location>
        <position position="203"/>
    </location>
    <ligand>
        <name>a divalent metal cation</name>
        <dbReference type="ChEBI" id="CHEBI:60240"/>
        <label>1</label>
    </ligand>
</feature>
<keyword evidence="4 9" id="KW-0031">Aminopeptidase</keyword>
<feature type="compositionally biased region" description="Basic and acidic residues" evidence="11">
    <location>
        <begin position="1"/>
        <end position="33"/>
    </location>
</feature>
<feature type="region of interest" description="Disordered" evidence="11">
    <location>
        <begin position="1"/>
        <end position="49"/>
    </location>
</feature>
<feature type="binding site" evidence="9">
    <location>
        <position position="272"/>
    </location>
    <ligand>
        <name>a divalent metal cation</name>
        <dbReference type="ChEBI" id="CHEBI:60240"/>
        <label>2</label>
        <note>catalytic</note>
    </ligand>
</feature>
<dbReference type="SUPFAM" id="SSF55920">
    <property type="entry name" value="Creatinase/aminopeptidase"/>
    <property type="match status" value="1"/>
</dbReference>
<dbReference type="eggNOG" id="KOG2775">
    <property type="taxonomic scope" value="Eukaryota"/>
</dbReference>
<comment type="cofactor">
    <cofactor evidence="2">
        <name>Mn(2+)</name>
        <dbReference type="ChEBI" id="CHEBI:29035"/>
    </cofactor>
</comment>
<evidence type="ECO:0000256" key="11">
    <source>
        <dbReference type="SAM" id="MobiDB-lite"/>
    </source>
</evidence>
<evidence type="ECO:0000313" key="14">
    <source>
        <dbReference type="Proteomes" id="UP000005220"/>
    </source>
</evidence>
<comment type="function">
    <text evidence="9 10">Cotranslationally removes the N-terminal methionine from nascent proteins. The N-terminal methionine is often cleaved when the second residue in the primary sequence is small and uncharged (Met-Ala-, Cys, Gly, Pro, Ser, Thr, or Val).</text>
</comment>
<dbReference type="EC" id="3.4.11.18" evidence="9"/>
<dbReference type="HOGENOM" id="CLU_015857_7_1_1"/>
<evidence type="ECO:0000259" key="12">
    <source>
        <dbReference type="Pfam" id="PF00557"/>
    </source>
</evidence>
<evidence type="ECO:0000256" key="8">
    <source>
        <dbReference type="ARBA" id="ARBA00022801"/>
    </source>
</evidence>
<comment type="subcellular location">
    <subcellularLocation>
        <location evidence="9">Cytoplasm</location>
    </subcellularLocation>
</comment>
<dbReference type="InterPro" id="IPR018349">
    <property type="entry name" value="Pept_M24A_MAP2_BS"/>
</dbReference>
<comment type="catalytic activity">
    <reaction evidence="1 9 10">
        <text>Release of N-terminal amino acids, preferentially methionine, from peptides and arylamides.</text>
        <dbReference type="EC" id="3.4.11.18"/>
    </reaction>
</comment>
<dbReference type="MEROPS" id="M24.002"/>
<keyword evidence="6 9" id="KW-0645">Protease</keyword>